<dbReference type="Proteomes" id="UP001159405">
    <property type="component" value="Unassembled WGS sequence"/>
</dbReference>
<feature type="non-terminal residue" evidence="1">
    <location>
        <position position="1"/>
    </location>
</feature>
<keyword evidence="2" id="KW-1185">Reference proteome</keyword>
<accession>A0ABN8P2Z7</accession>
<dbReference type="EMBL" id="CALNXK010000048">
    <property type="protein sequence ID" value="CAH3130399.1"/>
    <property type="molecule type" value="Genomic_DNA"/>
</dbReference>
<protein>
    <recommendedName>
        <fullName evidence="3">Ycf1</fullName>
    </recommendedName>
</protein>
<organism evidence="1 2">
    <name type="scientific">Porites lobata</name>
    <dbReference type="NCBI Taxonomy" id="104759"/>
    <lineage>
        <taxon>Eukaryota</taxon>
        <taxon>Metazoa</taxon>
        <taxon>Cnidaria</taxon>
        <taxon>Anthozoa</taxon>
        <taxon>Hexacorallia</taxon>
        <taxon>Scleractinia</taxon>
        <taxon>Fungiina</taxon>
        <taxon>Poritidae</taxon>
        <taxon>Porites</taxon>
    </lineage>
</organism>
<evidence type="ECO:0008006" key="3">
    <source>
        <dbReference type="Google" id="ProtNLM"/>
    </source>
</evidence>
<reference evidence="1 2" key="1">
    <citation type="submission" date="2022-05" db="EMBL/GenBank/DDBJ databases">
        <authorList>
            <consortium name="Genoscope - CEA"/>
            <person name="William W."/>
        </authorList>
    </citation>
    <scope>NUCLEOTIDE SEQUENCE [LARGE SCALE GENOMIC DNA]</scope>
</reference>
<gene>
    <name evidence="1" type="ORF">PLOB_00034649</name>
</gene>
<evidence type="ECO:0000313" key="2">
    <source>
        <dbReference type="Proteomes" id="UP001159405"/>
    </source>
</evidence>
<name>A0ABN8P2Z7_9CNID</name>
<sequence length="238" mass="28375">KKDKLYKQFINSRDSTTELKYKRYRNKLNHLIKIAKRKYYDTKFEKAKNNLKETWKLINDVINKPSRKAALPNSFFSDGKLLNDPQEIANCFCKFFTNIVWSSTYVTNLNRIFLLQKRAVRIITNADFRAHSEPLFFRLKILDIYNINSFYTAQFMFSYYHQLLPPLFSNLFVTSSNIHNYNTRSSSHFRSHACRTNTKQFSILFQGPKIWNSLPNSVTSNFTLQSFKTKVFDFLLYR</sequence>
<proteinExistence type="predicted"/>
<evidence type="ECO:0000313" key="1">
    <source>
        <dbReference type="EMBL" id="CAH3130399.1"/>
    </source>
</evidence>
<comment type="caution">
    <text evidence="1">The sequence shown here is derived from an EMBL/GenBank/DDBJ whole genome shotgun (WGS) entry which is preliminary data.</text>
</comment>